<reference evidence="1 4" key="2">
    <citation type="submission" date="2019-02" db="EMBL/GenBank/DDBJ databases">
        <title>Complete genome sequence of Desulfobacter hydrogenophilus AcRS1.</title>
        <authorList>
            <person name="Marietou A."/>
            <person name="Lund M.B."/>
            <person name="Marshall I.P.G."/>
            <person name="Schreiber L."/>
            <person name="Jorgensen B."/>
        </authorList>
    </citation>
    <scope>NUCLEOTIDE SEQUENCE [LARGE SCALE GENOMIC DNA]</scope>
    <source>
        <strain evidence="1 4">AcRS1</strain>
    </source>
</reference>
<evidence type="ECO:0000313" key="2">
    <source>
        <dbReference type="EMBL" id="RAM02844.1"/>
    </source>
</evidence>
<dbReference type="EMBL" id="QLNI01000010">
    <property type="protein sequence ID" value="RAM02844.1"/>
    <property type="molecule type" value="Genomic_DNA"/>
</dbReference>
<dbReference type="NCBIfam" id="NF038090">
    <property type="entry name" value="IscA_HesB_Se"/>
    <property type="match status" value="1"/>
</dbReference>
<dbReference type="EMBL" id="CP036313">
    <property type="protein sequence ID" value="QBH14225.1"/>
    <property type="molecule type" value="Genomic_DNA"/>
</dbReference>
<dbReference type="Gene3D" id="2.60.300.12">
    <property type="entry name" value="HesB-like domain"/>
    <property type="match status" value="1"/>
</dbReference>
<dbReference type="OrthoDB" id="5460919at2"/>
<dbReference type="Proteomes" id="UP000293902">
    <property type="component" value="Chromosome"/>
</dbReference>
<keyword evidence="4" id="KW-1185">Reference proteome</keyword>
<organism evidence="2 3">
    <name type="scientific">Desulfobacter hydrogenophilus</name>
    <dbReference type="NCBI Taxonomy" id="2291"/>
    <lineage>
        <taxon>Bacteria</taxon>
        <taxon>Pseudomonadati</taxon>
        <taxon>Thermodesulfobacteriota</taxon>
        <taxon>Desulfobacteria</taxon>
        <taxon>Desulfobacterales</taxon>
        <taxon>Desulfobacteraceae</taxon>
        <taxon>Desulfobacter</taxon>
    </lineage>
</organism>
<dbReference type="AlphaFoldDB" id="A0A328FDR3"/>
<dbReference type="InterPro" id="IPR035903">
    <property type="entry name" value="HesB-like_dom_sf"/>
</dbReference>
<sequence length="103" mass="10973">MINVSKPAQEQVRMYFEGKEIAPIRIFLNSGGCGGPSLAMALDEKKDTDDVFTFDDIEYVIDKDLLEKAGPVDIDFEGTGFRLESGLKPTGGCTGCSGGTCGS</sequence>
<dbReference type="RefSeq" id="WP_111954862.1">
    <property type="nucleotide sequence ID" value="NZ_CP036313.1"/>
</dbReference>
<evidence type="ECO:0000313" key="1">
    <source>
        <dbReference type="EMBL" id="QBH14225.1"/>
    </source>
</evidence>
<evidence type="ECO:0000313" key="3">
    <source>
        <dbReference type="Proteomes" id="UP000248798"/>
    </source>
</evidence>
<evidence type="ECO:0000313" key="4">
    <source>
        <dbReference type="Proteomes" id="UP000293902"/>
    </source>
</evidence>
<dbReference type="Proteomes" id="UP000248798">
    <property type="component" value="Unassembled WGS sequence"/>
</dbReference>
<accession>A0A328FDR3</accession>
<protein>
    <submittedName>
        <fullName evidence="2">Adhesin</fullName>
    </submittedName>
</protein>
<reference evidence="2 3" key="1">
    <citation type="submission" date="2018-06" db="EMBL/GenBank/DDBJ databases">
        <title>Complete Genome Sequence of Desulfobacter hydrogenophilus (DSM3380).</title>
        <authorList>
            <person name="Marietou A."/>
            <person name="Schreiber L."/>
            <person name="Marshall I."/>
            <person name="Jorgensen B."/>
        </authorList>
    </citation>
    <scope>NUCLEOTIDE SEQUENCE [LARGE SCALE GENOMIC DNA]</scope>
    <source>
        <strain evidence="2 3">DSM 3380</strain>
    </source>
</reference>
<dbReference type="SUPFAM" id="SSF89360">
    <property type="entry name" value="HesB-like domain"/>
    <property type="match status" value="1"/>
</dbReference>
<name>A0A328FDR3_9BACT</name>
<gene>
    <name evidence="2" type="ORF">DO021_06390</name>
    <name evidence="1" type="ORF">EYB58_15670</name>
</gene>
<proteinExistence type="predicted"/>